<comment type="caution">
    <text evidence="10">The sequence shown here is derived from an EMBL/GenBank/DDBJ whole genome shotgun (WGS) entry which is preliminary data.</text>
</comment>
<dbReference type="SMART" id="SM00388">
    <property type="entry name" value="HisKA"/>
    <property type="match status" value="1"/>
</dbReference>
<keyword evidence="5" id="KW-0418">Kinase</keyword>
<feature type="transmembrane region" description="Helical" evidence="7">
    <location>
        <begin position="118"/>
        <end position="146"/>
    </location>
</feature>
<evidence type="ECO:0000256" key="1">
    <source>
        <dbReference type="ARBA" id="ARBA00000085"/>
    </source>
</evidence>
<keyword evidence="10" id="KW-0067">ATP-binding</keyword>
<dbReference type="Gene3D" id="3.30.565.10">
    <property type="entry name" value="Histidine kinase-like ATPase, C-terminal domain"/>
    <property type="match status" value="1"/>
</dbReference>
<dbReference type="CDD" id="cd17546">
    <property type="entry name" value="REC_hyHK_CKI1_RcsC-like"/>
    <property type="match status" value="1"/>
</dbReference>
<dbReference type="PANTHER" id="PTHR43047:SF78">
    <property type="entry name" value="SENSORY_REGULATORY PROTEIN RPFC"/>
    <property type="match status" value="1"/>
</dbReference>
<name>A0A9X2RJQ4_9PROT</name>
<dbReference type="Proteomes" id="UP001142610">
    <property type="component" value="Unassembled WGS sequence"/>
</dbReference>
<dbReference type="CDD" id="cd16922">
    <property type="entry name" value="HATPase_EvgS-ArcB-TorS-like"/>
    <property type="match status" value="1"/>
</dbReference>
<keyword evidence="4" id="KW-0808">Transferase</keyword>
<dbReference type="EC" id="2.7.13.3" evidence="2"/>
<evidence type="ECO:0000259" key="9">
    <source>
        <dbReference type="PROSITE" id="PS50110"/>
    </source>
</evidence>
<dbReference type="PROSITE" id="PS50109">
    <property type="entry name" value="HIS_KIN"/>
    <property type="match status" value="1"/>
</dbReference>
<dbReference type="Gene3D" id="3.40.50.2300">
    <property type="match status" value="1"/>
</dbReference>
<dbReference type="EMBL" id="JANIBC010000003">
    <property type="protein sequence ID" value="MCQ8184983.1"/>
    <property type="molecule type" value="Genomic_DNA"/>
</dbReference>
<proteinExistence type="predicted"/>
<dbReference type="AlphaFoldDB" id="A0A9X2RJQ4"/>
<dbReference type="InterPro" id="IPR003661">
    <property type="entry name" value="HisK_dim/P_dom"/>
</dbReference>
<dbReference type="PRINTS" id="PR00344">
    <property type="entry name" value="BCTRLSENSOR"/>
</dbReference>
<gene>
    <name evidence="10" type="ORF">NOG11_06220</name>
</gene>
<feature type="transmembrane region" description="Helical" evidence="7">
    <location>
        <begin position="55"/>
        <end position="75"/>
    </location>
</feature>
<dbReference type="InterPro" id="IPR036097">
    <property type="entry name" value="HisK_dim/P_sf"/>
</dbReference>
<organism evidence="10 11">
    <name type="scientific">Parvularcula maris</name>
    <dbReference type="NCBI Taxonomy" id="2965077"/>
    <lineage>
        <taxon>Bacteria</taxon>
        <taxon>Pseudomonadati</taxon>
        <taxon>Pseudomonadota</taxon>
        <taxon>Alphaproteobacteria</taxon>
        <taxon>Parvularculales</taxon>
        <taxon>Parvularculaceae</taxon>
        <taxon>Parvularcula</taxon>
    </lineage>
</organism>
<dbReference type="SMART" id="SM00387">
    <property type="entry name" value="HATPase_c"/>
    <property type="match status" value="1"/>
</dbReference>
<evidence type="ECO:0000313" key="11">
    <source>
        <dbReference type="Proteomes" id="UP001142610"/>
    </source>
</evidence>
<dbReference type="SUPFAM" id="SSF55874">
    <property type="entry name" value="ATPase domain of HSP90 chaperone/DNA topoisomerase II/histidine kinase"/>
    <property type="match status" value="1"/>
</dbReference>
<dbReference type="InterPro" id="IPR005467">
    <property type="entry name" value="His_kinase_dom"/>
</dbReference>
<evidence type="ECO:0000256" key="5">
    <source>
        <dbReference type="ARBA" id="ARBA00022777"/>
    </source>
</evidence>
<evidence type="ECO:0000313" key="10">
    <source>
        <dbReference type="EMBL" id="MCQ8184983.1"/>
    </source>
</evidence>
<keyword evidence="3 6" id="KW-0597">Phosphoprotein</keyword>
<keyword evidence="7" id="KW-0472">Membrane</keyword>
<evidence type="ECO:0000256" key="3">
    <source>
        <dbReference type="ARBA" id="ARBA00022553"/>
    </source>
</evidence>
<dbReference type="InterPro" id="IPR011006">
    <property type="entry name" value="CheY-like_superfamily"/>
</dbReference>
<reference evidence="10" key="1">
    <citation type="submission" date="2022-07" db="EMBL/GenBank/DDBJ databases">
        <title>Parvularcula maris sp. nov., an algicidal bacterium isolated from seawater.</title>
        <authorList>
            <person name="Li F."/>
        </authorList>
    </citation>
    <scope>NUCLEOTIDE SEQUENCE</scope>
    <source>
        <strain evidence="10">BGMRC 0090</strain>
    </source>
</reference>
<feature type="transmembrane region" description="Helical" evidence="7">
    <location>
        <begin position="166"/>
        <end position="185"/>
    </location>
</feature>
<feature type="domain" description="Histidine kinase" evidence="8">
    <location>
        <begin position="214"/>
        <end position="430"/>
    </location>
</feature>
<dbReference type="Pfam" id="PF00512">
    <property type="entry name" value="HisKA"/>
    <property type="match status" value="1"/>
</dbReference>
<keyword evidence="7" id="KW-1133">Transmembrane helix</keyword>
<dbReference type="InterPro" id="IPR001789">
    <property type="entry name" value="Sig_transdc_resp-reg_receiver"/>
</dbReference>
<keyword evidence="11" id="KW-1185">Reference proteome</keyword>
<evidence type="ECO:0000259" key="8">
    <source>
        <dbReference type="PROSITE" id="PS50109"/>
    </source>
</evidence>
<keyword evidence="7" id="KW-0812">Transmembrane</keyword>
<dbReference type="SUPFAM" id="SSF47384">
    <property type="entry name" value="Homodimeric domain of signal transducing histidine kinase"/>
    <property type="match status" value="1"/>
</dbReference>
<dbReference type="RefSeq" id="WP_256618844.1">
    <property type="nucleotide sequence ID" value="NZ_JANIBC010000003.1"/>
</dbReference>
<dbReference type="InterPro" id="IPR036890">
    <property type="entry name" value="HATPase_C_sf"/>
</dbReference>
<evidence type="ECO:0000256" key="7">
    <source>
        <dbReference type="SAM" id="Phobius"/>
    </source>
</evidence>
<feature type="transmembrane region" description="Helical" evidence="7">
    <location>
        <begin position="29"/>
        <end position="49"/>
    </location>
</feature>
<keyword evidence="10" id="KW-0547">Nucleotide-binding</keyword>
<dbReference type="InterPro" id="IPR004358">
    <property type="entry name" value="Sig_transdc_His_kin-like_C"/>
</dbReference>
<feature type="modified residue" description="4-aspartylphosphate" evidence="6">
    <location>
        <position position="500"/>
    </location>
</feature>
<evidence type="ECO:0000256" key="6">
    <source>
        <dbReference type="PROSITE-ProRule" id="PRU00169"/>
    </source>
</evidence>
<dbReference type="PROSITE" id="PS50110">
    <property type="entry name" value="RESPONSE_REGULATORY"/>
    <property type="match status" value="1"/>
</dbReference>
<sequence length="582" mass="62314">MRALVRGYEAFLRIGPELSPWDRTRARGVYVYAWLFLAYQLVNLGGMTYSYGGWVIDHTASVVAAALFLAVSACLRWTKNFALFLIGYCLISLAGFLASSFGAGIYSSLVPQLVLGSMMAAFVFGWQAALLVGSSTIAVLCLQLGFSLSGVGAEAVWTEARTQQRFLQAVYAVGMGTAMSALLSYSCQKAMRDLDRARRKAEDLAQAKSDFLATMSHELRTPMNGVLGLTEALLSGEPGKLDGEQPRLLGHIKGSGEHLLSLLNDVLDFSKIEAGKMRIEPRVFDLHALLEAVRMTYLEPASAKGLRLELVIGPGLPKNVRGDDRRVRQVLNNLVSNAVKFTEAGSVRLLAERGDDDEIVFRVRDTGPGIPKEAAATIFEPFEQGQGRRAGTGLGLSICVNLCEQMGGSILLEATGNGGSCFRVELRLPAAEEEGAARILPSGDLRLAGLKVLVAEDNTVNCLVLEQFLKLWGMKGVFAEHGAAALELLEAGDYDLMLVDRQMPVMDGVATTRAVRARGDAKASIPIIAVTADVFETGRNAMAEAGADGFVGKPLNPEELLRAIGKVLPEGASPASATEVTG</sequence>
<feature type="transmembrane region" description="Helical" evidence="7">
    <location>
        <begin position="82"/>
        <end position="106"/>
    </location>
</feature>
<evidence type="ECO:0000256" key="2">
    <source>
        <dbReference type="ARBA" id="ARBA00012438"/>
    </source>
</evidence>
<comment type="catalytic activity">
    <reaction evidence="1">
        <text>ATP + protein L-histidine = ADP + protein N-phospho-L-histidine.</text>
        <dbReference type="EC" id="2.7.13.3"/>
    </reaction>
</comment>
<dbReference type="CDD" id="cd00082">
    <property type="entry name" value="HisKA"/>
    <property type="match status" value="1"/>
</dbReference>
<dbReference type="PANTHER" id="PTHR43047">
    <property type="entry name" value="TWO-COMPONENT HISTIDINE PROTEIN KINASE"/>
    <property type="match status" value="1"/>
</dbReference>
<protein>
    <recommendedName>
        <fullName evidence="2">histidine kinase</fullName>
        <ecNumber evidence="2">2.7.13.3</ecNumber>
    </recommendedName>
</protein>
<feature type="domain" description="Response regulatory" evidence="9">
    <location>
        <begin position="451"/>
        <end position="568"/>
    </location>
</feature>
<dbReference type="Pfam" id="PF02518">
    <property type="entry name" value="HATPase_c"/>
    <property type="match status" value="1"/>
</dbReference>
<dbReference type="GO" id="GO:0005524">
    <property type="term" value="F:ATP binding"/>
    <property type="evidence" value="ECO:0007669"/>
    <property type="project" value="UniProtKB-KW"/>
</dbReference>
<dbReference type="GO" id="GO:0000155">
    <property type="term" value="F:phosphorelay sensor kinase activity"/>
    <property type="evidence" value="ECO:0007669"/>
    <property type="project" value="InterPro"/>
</dbReference>
<dbReference type="SMART" id="SM00448">
    <property type="entry name" value="REC"/>
    <property type="match status" value="1"/>
</dbReference>
<dbReference type="Pfam" id="PF00072">
    <property type="entry name" value="Response_reg"/>
    <property type="match status" value="1"/>
</dbReference>
<dbReference type="SUPFAM" id="SSF52172">
    <property type="entry name" value="CheY-like"/>
    <property type="match status" value="1"/>
</dbReference>
<accession>A0A9X2RJQ4</accession>
<dbReference type="Gene3D" id="1.10.287.130">
    <property type="match status" value="1"/>
</dbReference>
<evidence type="ECO:0000256" key="4">
    <source>
        <dbReference type="ARBA" id="ARBA00022679"/>
    </source>
</evidence>
<dbReference type="InterPro" id="IPR003594">
    <property type="entry name" value="HATPase_dom"/>
</dbReference>